<evidence type="ECO:0000259" key="3">
    <source>
        <dbReference type="Pfam" id="PF08237"/>
    </source>
</evidence>
<name>A0A6S6P6U2_9MYCO</name>
<dbReference type="InterPro" id="IPR029058">
    <property type="entry name" value="AB_hydrolase_fold"/>
</dbReference>
<feature type="region of interest" description="Disordered" evidence="1">
    <location>
        <begin position="277"/>
        <end position="321"/>
    </location>
</feature>
<dbReference type="Pfam" id="PF08237">
    <property type="entry name" value="PE-PPE"/>
    <property type="match status" value="1"/>
</dbReference>
<dbReference type="RefSeq" id="WP_185295217.1">
    <property type="nucleotide sequence ID" value="NZ_AP023287.1"/>
</dbReference>
<dbReference type="Proteomes" id="UP000515734">
    <property type="component" value="Chromosome"/>
</dbReference>
<protein>
    <recommendedName>
        <fullName evidence="3">PE-PPE domain-containing protein</fullName>
    </recommendedName>
</protein>
<reference evidence="4 5" key="1">
    <citation type="submission" date="2020-07" db="EMBL/GenBank/DDBJ databases">
        <title>Complete genome sequence of Mycolicibacterium litorale like strain isolated from cardiac implantable electronic device infection.</title>
        <authorList>
            <person name="Fukano H."/>
            <person name="Miyama H."/>
            <person name="Hoshino Y."/>
        </authorList>
    </citation>
    <scope>NUCLEOTIDE SEQUENCE [LARGE SCALE GENOMIC DNA]</scope>
    <source>
        <strain evidence="4 5">NIIDNTM18</strain>
    </source>
</reference>
<dbReference type="InterPro" id="IPR013228">
    <property type="entry name" value="PE-PPE_C"/>
</dbReference>
<sequence>MNGALKVVCVATSIAITTAAPAGADTALYVGGTGWPGTPTHSQMTWLQNDVYAGRDDALVGIGYPASPVMMNESVAMGARRLGDAVTATKGPKSVVGVSQGSLVLHEEERRLMALPAAQRPAQDELRFVYIGDPARPSGGVANWVPEGVRLPGIGISRPEPLVDTPYETVYVTREYDGIADFPDRPQNLLATANAVMGVVYLHPHYGLDLSDVPTSSITETTNSQGGKTTSYLVPTKELPLTKPLRQLGVDRRIVDEVDKRLRPVVDAGYKRNDVKRASVSGADTAETSERDGRGADPVSDGEASGATDADAVVGSTGGPG</sequence>
<feature type="chain" id="PRO_5027843181" description="PE-PPE domain-containing protein" evidence="2">
    <location>
        <begin position="25"/>
        <end position="321"/>
    </location>
</feature>
<dbReference type="EMBL" id="AP023287">
    <property type="protein sequence ID" value="BCI52390.1"/>
    <property type="molecule type" value="Genomic_DNA"/>
</dbReference>
<accession>A0A6S6P6U2</accession>
<evidence type="ECO:0000313" key="5">
    <source>
        <dbReference type="Proteomes" id="UP000515734"/>
    </source>
</evidence>
<organism evidence="4 5">
    <name type="scientific">Mycolicibacterium litorale</name>
    <dbReference type="NCBI Taxonomy" id="758802"/>
    <lineage>
        <taxon>Bacteria</taxon>
        <taxon>Bacillati</taxon>
        <taxon>Actinomycetota</taxon>
        <taxon>Actinomycetes</taxon>
        <taxon>Mycobacteriales</taxon>
        <taxon>Mycobacteriaceae</taxon>
        <taxon>Mycolicibacterium</taxon>
    </lineage>
</organism>
<feature type="domain" description="PE-PPE" evidence="3">
    <location>
        <begin position="69"/>
        <end position="271"/>
    </location>
</feature>
<feature type="signal peptide" evidence="2">
    <location>
        <begin position="1"/>
        <end position="24"/>
    </location>
</feature>
<keyword evidence="2" id="KW-0732">Signal</keyword>
<dbReference type="Gene3D" id="3.40.50.1820">
    <property type="entry name" value="alpha/beta hydrolase"/>
    <property type="match status" value="1"/>
</dbReference>
<evidence type="ECO:0000256" key="1">
    <source>
        <dbReference type="SAM" id="MobiDB-lite"/>
    </source>
</evidence>
<gene>
    <name evidence="4" type="ORF">NIIDNTM18_16680</name>
</gene>
<proteinExistence type="predicted"/>
<dbReference type="AlphaFoldDB" id="A0A6S6P6U2"/>
<evidence type="ECO:0000313" key="4">
    <source>
        <dbReference type="EMBL" id="BCI52390.1"/>
    </source>
</evidence>
<evidence type="ECO:0000256" key="2">
    <source>
        <dbReference type="SAM" id="SignalP"/>
    </source>
</evidence>